<dbReference type="PRINTS" id="PR00406">
    <property type="entry name" value="CYTB5RDTASE"/>
</dbReference>
<dbReference type="Gene3D" id="3.10.20.30">
    <property type="match status" value="1"/>
</dbReference>
<evidence type="ECO:0000259" key="10">
    <source>
        <dbReference type="PROSITE" id="PS51384"/>
    </source>
</evidence>
<dbReference type="InterPro" id="IPR017927">
    <property type="entry name" value="FAD-bd_FR_type"/>
</dbReference>
<evidence type="ECO:0000256" key="4">
    <source>
        <dbReference type="ARBA" id="ARBA00022723"/>
    </source>
</evidence>
<accession>A0A1S7DU36</accession>
<dbReference type="InterPro" id="IPR039261">
    <property type="entry name" value="FNR_nucleotide-bd"/>
</dbReference>
<feature type="domain" description="2Fe-2S ferredoxin-type" evidence="9">
    <location>
        <begin position="277"/>
        <end position="369"/>
    </location>
</feature>
<dbReference type="EMBL" id="CP011859">
    <property type="protein sequence ID" value="AQY22624.1"/>
    <property type="molecule type" value="Genomic_DNA"/>
</dbReference>
<sequence length="369" mass="42528">MNELNSKTKTPDFKRLKVIKKEEITKNAFLLALEYGDKEHFRFKSGQYVKLRHEGEENDYSIINAPYENKLELVLKINTPQSFAQKIFNHYSVGDIIEVSAPKGRFTLADKPSEKRTILGYAGGVGITPIISHLKHILHTEKGTRFYLFYSNKTKSEVILKKELEALEQFYGDRLKVYYFYTQEEDANALFSGRIDRHKMNLIINQILHLDEDDEESTIWDAVDEILICGPAEMIKEVATGSYENGIRKKNIHFEFFNTYEGTIFPEEETFPKVENIKVEWKIDGDSFSGVMLENNDGKLLQQVLDKGYRLPYSCKAGRCGACRCVLEEGEVEMTENEYLTDKELSQGQILTCTSVVLSNKVKLNFDWS</sequence>
<dbReference type="RefSeq" id="WP_079207771.1">
    <property type="nucleotide sequence ID" value="NZ_CP011859.1"/>
</dbReference>
<comment type="cofactor">
    <cofactor evidence="1">
        <name>FAD</name>
        <dbReference type="ChEBI" id="CHEBI:57692"/>
    </cofactor>
</comment>
<evidence type="ECO:0000256" key="5">
    <source>
        <dbReference type="ARBA" id="ARBA00022827"/>
    </source>
</evidence>
<dbReference type="SUPFAM" id="SSF54292">
    <property type="entry name" value="2Fe-2S ferredoxin-like"/>
    <property type="match status" value="1"/>
</dbReference>
<evidence type="ECO:0000313" key="11">
    <source>
        <dbReference type="EMBL" id="AQY22624.1"/>
    </source>
</evidence>
<evidence type="ECO:0000256" key="8">
    <source>
        <dbReference type="ARBA" id="ARBA00023014"/>
    </source>
</evidence>
<dbReference type="Proteomes" id="UP000189883">
    <property type="component" value="Chromosome"/>
</dbReference>
<evidence type="ECO:0000256" key="2">
    <source>
        <dbReference type="ARBA" id="ARBA00022630"/>
    </source>
</evidence>
<keyword evidence="8" id="KW-0411">Iron-sulfur</keyword>
<dbReference type="PROSITE" id="PS51384">
    <property type="entry name" value="FAD_FR"/>
    <property type="match status" value="1"/>
</dbReference>
<dbReference type="InterPro" id="IPR001433">
    <property type="entry name" value="OxRdtase_FAD/NAD-bd"/>
</dbReference>
<dbReference type="GO" id="GO:0046872">
    <property type="term" value="F:metal ion binding"/>
    <property type="evidence" value="ECO:0007669"/>
    <property type="project" value="UniProtKB-KW"/>
</dbReference>
<dbReference type="GO" id="GO:0050660">
    <property type="term" value="F:flavin adenine dinucleotide binding"/>
    <property type="evidence" value="ECO:0007669"/>
    <property type="project" value="TreeGrafter"/>
</dbReference>
<evidence type="ECO:0000259" key="9">
    <source>
        <dbReference type="PROSITE" id="PS51085"/>
    </source>
</evidence>
<dbReference type="PROSITE" id="PS51085">
    <property type="entry name" value="2FE2S_FER_2"/>
    <property type="match status" value="1"/>
</dbReference>
<dbReference type="InterPro" id="IPR006058">
    <property type="entry name" value="2Fe2S_fd_BS"/>
</dbReference>
<dbReference type="Pfam" id="PF00970">
    <property type="entry name" value="FAD_binding_6"/>
    <property type="match status" value="1"/>
</dbReference>
<dbReference type="SUPFAM" id="SSF52343">
    <property type="entry name" value="Ferredoxin reductase-like, C-terminal NADP-linked domain"/>
    <property type="match status" value="1"/>
</dbReference>
<proteinExistence type="predicted"/>
<evidence type="ECO:0000256" key="3">
    <source>
        <dbReference type="ARBA" id="ARBA00022714"/>
    </source>
</evidence>
<keyword evidence="7" id="KW-0408">Iron</keyword>
<feature type="domain" description="FAD-binding FR-type" evidence="10">
    <location>
        <begin position="11"/>
        <end position="109"/>
    </location>
</feature>
<dbReference type="PANTHER" id="PTHR47354:SF8">
    <property type="entry name" value="1,2-PHENYLACETYL-COA EPOXIDASE, SUBUNIT E"/>
    <property type="match status" value="1"/>
</dbReference>
<dbReference type="SUPFAM" id="SSF63380">
    <property type="entry name" value="Riboflavin synthase domain-like"/>
    <property type="match status" value="1"/>
</dbReference>
<evidence type="ECO:0000256" key="7">
    <source>
        <dbReference type="ARBA" id="ARBA00023004"/>
    </source>
</evidence>
<keyword evidence="2" id="KW-0285">Flavoprotein</keyword>
<dbReference type="InterPro" id="IPR001041">
    <property type="entry name" value="2Fe-2S_ferredoxin-type"/>
</dbReference>
<dbReference type="InterPro" id="IPR017938">
    <property type="entry name" value="Riboflavin_synthase-like_b-brl"/>
</dbReference>
<dbReference type="InterPro" id="IPR050415">
    <property type="entry name" value="MRET"/>
</dbReference>
<gene>
    <name evidence="11" type="primary">paaE</name>
    <name evidence="11" type="ORF">AB406_1680</name>
</gene>
<dbReference type="InterPro" id="IPR036010">
    <property type="entry name" value="2Fe-2S_ferredoxin-like_sf"/>
</dbReference>
<evidence type="ECO:0000256" key="6">
    <source>
        <dbReference type="ARBA" id="ARBA00023002"/>
    </source>
</evidence>
<evidence type="ECO:0000256" key="1">
    <source>
        <dbReference type="ARBA" id="ARBA00001974"/>
    </source>
</evidence>
<protein>
    <submittedName>
        <fullName evidence="11">1,2-phenylacetyl-CoA epoxidase, subunit E</fullName>
    </submittedName>
</protein>
<keyword evidence="6" id="KW-0560">Oxidoreductase</keyword>
<evidence type="ECO:0000313" key="12">
    <source>
        <dbReference type="Proteomes" id="UP000189883"/>
    </source>
</evidence>
<dbReference type="Pfam" id="PF00175">
    <property type="entry name" value="NAD_binding_1"/>
    <property type="match status" value="1"/>
</dbReference>
<dbReference type="Pfam" id="PF00111">
    <property type="entry name" value="Fer2"/>
    <property type="match status" value="1"/>
</dbReference>
<dbReference type="GO" id="GO:0051537">
    <property type="term" value="F:2 iron, 2 sulfur cluster binding"/>
    <property type="evidence" value="ECO:0007669"/>
    <property type="project" value="UniProtKB-KW"/>
</dbReference>
<dbReference type="Gene3D" id="3.40.50.80">
    <property type="entry name" value="Nucleotide-binding domain of ferredoxin-NADP reductase (FNR) module"/>
    <property type="match status" value="1"/>
</dbReference>
<dbReference type="PANTHER" id="PTHR47354">
    <property type="entry name" value="NADH OXIDOREDUCTASE HCR"/>
    <property type="match status" value="1"/>
</dbReference>
<dbReference type="PROSITE" id="PS00197">
    <property type="entry name" value="2FE2S_FER_1"/>
    <property type="match status" value="1"/>
</dbReference>
<dbReference type="GO" id="GO:0016491">
    <property type="term" value="F:oxidoreductase activity"/>
    <property type="evidence" value="ECO:0007669"/>
    <property type="project" value="UniProtKB-KW"/>
</dbReference>
<dbReference type="InterPro" id="IPR012675">
    <property type="entry name" value="Beta-grasp_dom_sf"/>
</dbReference>
<dbReference type="AlphaFoldDB" id="A0A1S7DU36"/>
<name>A0A1S7DU36_RIEAN</name>
<organism evidence="11 12">
    <name type="scientific">Riemerella anatipestifer</name>
    <name type="common">Moraxella anatipestifer</name>
    <dbReference type="NCBI Taxonomy" id="34085"/>
    <lineage>
        <taxon>Bacteria</taxon>
        <taxon>Pseudomonadati</taxon>
        <taxon>Bacteroidota</taxon>
        <taxon>Flavobacteriia</taxon>
        <taxon>Flavobacteriales</taxon>
        <taxon>Weeksellaceae</taxon>
        <taxon>Riemerella</taxon>
    </lineage>
</organism>
<dbReference type="Gene3D" id="2.40.30.10">
    <property type="entry name" value="Translation factors"/>
    <property type="match status" value="1"/>
</dbReference>
<reference evidence="11 12" key="1">
    <citation type="submission" date="2015-06" db="EMBL/GenBank/DDBJ databases">
        <title>R. anatipestifer strain HXb2 is the most virulent strain so far, and the genome sequence would help us uncover the pathogenesis.</title>
        <authorList>
            <person name="Hu Q."/>
            <person name="Qi J."/>
            <person name="Bo H."/>
            <person name="Liu G."/>
            <person name="Tao M."/>
            <person name="Ding Y."/>
            <person name="Xue Y."/>
        </authorList>
    </citation>
    <scope>NUCLEOTIDE SEQUENCE [LARGE SCALE GENOMIC DNA]</scope>
    <source>
        <strain evidence="11 12">HXb2</strain>
    </source>
</reference>
<keyword evidence="4" id="KW-0479">Metal-binding</keyword>
<dbReference type="CDD" id="cd00207">
    <property type="entry name" value="fer2"/>
    <property type="match status" value="1"/>
</dbReference>
<keyword evidence="3" id="KW-0001">2Fe-2S</keyword>
<keyword evidence="5" id="KW-0274">FAD</keyword>
<dbReference type="InterPro" id="IPR008333">
    <property type="entry name" value="Cbr1-like_FAD-bd_dom"/>
</dbReference>